<evidence type="ECO:0000256" key="8">
    <source>
        <dbReference type="ARBA" id="ARBA00025431"/>
    </source>
</evidence>
<comment type="subunit">
    <text evidence="9">Homodimer; disulfide-linked. Forms a heterohexamer composed of two FlhC and four FlhD subunits. Each FlhC binds a FlhD dimer, forming a heterotrimer, and a hexamer assembles by dimerization of two heterotrimers.</text>
</comment>
<evidence type="ECO:0000256" key="9">
    <source>
        <dbReference type="HAMAP-Rule" id="MF_00725"/>
    </source>
</evidence>
<dbReference type="InterPro" id="IPR036194">
    <property type="entry name" value="FlhD_sf"/>
</dbReference>
<dbReference type="Gene3D" id="1.10.4000.10">
    <property type="entry name" value="Flagellar transcriptional activator FlhD"/>
    <property type="match status" value="1"/>
</dbReference>
<keyword evidence="2 9" id="KW-1005">Bacterial flagellum biogenesis</keyword>
<dbReference type="STRING" id="1770053.SAMN05216551_101512"/>
<proteinExistence type="inferred from homology"/>
<gene>
    <name evidence="9" type="primary">flhD</name>
    <name evidence="10" type="ORF">SAMN05216551_101512</name>
</gene>
<keyword evidence="11" id="KW-1185">Reference proteome</keyword>
<reference evidence="11" key="1">
    <citation type="submission" date="2016-09" db="EMBL/GenBank/DDBJ databases">
        <authorList>
            <person name="Varghese N."/>
            <person name="Submissions S."/>
        </authorList>
    </citation>
    <scope>NUCLEOTIDE SEQUENCE [LARGE SCALE GENOMIC DNA]</scope>
    <source>
        <strain evidence="11">JS23</strain>
    </source>
</reference>
<dbReference type="SUPFAM" id="SSF63592">
    <property type="entry name" value="Flagellar transcriptional activator FlhD"/>
    <property type="match status" value="1"/>
</dbReference>
<keyword evidence="10" id="KW-0966">Cell projection</keyword>
<evidence type="ECO:0000313" key="10">
    <source>
        <dbReference type="EMBL" id="SDV46651.1"/>
    </source>
</evidence>
<keyword evidence="10" id="KW-0282">Flagellum</keyword>
<dbReference type="OrthoDB" id="5298036at2"/>
<evidence type="ECO:0000256" key="5">
    <source>
        <dbReference type="ARBA" id="ARBA00023157"/>
    </source>
</evidence>
<dbReference type="GO" id="GO:1902208">
    <property type="term" value="P:regulation of bacterial-type flagellum assembly"/>
    <property type="evidence" value="ECO:0007669"/>
    <property type="project" value="UniProtKB-UniRule"/>
</dbReference>
<dbReference type="Pfam" id="PF05247">
    <property type="entry name" value="FlhD"/>
    <property type="match status" value="1"/>
</dbReference>
<organism evidence="10 11">
    <name type="scientific">Chitinasiproducens palmae</name>
    <dbReference type="NCBI Taxonomy" id="1770053"/>
    <lineage>
        <taxon>Bacteria</taxon>
        <taxon>Pseudomonadati</taxon>
        <taxon>Pseudomonadota</taxon>
        <taxon>Betaproteobacteria</taxon>
        <taxon>Burkholderiales</taxon>
        <taxon>Burkholderiaceae</taxon>
        <taxon>Chitinasiproducens</taxon>
    </lineage>
</organism>
<keyword evidence="3 9" id="KW-0805">Transcription regulation</keyword>
<protein>
    <recommendedName>
        <fullName evidence="9">Flagellar transcriptional regulator FlhD</fullName>
    </recommendedName>
</protein>
<dbReference type="GO" id="GO:0045893">
    <property type="term" value="P:positive regulation of DNA-templated transcription"/>
    <property type="evidence" value="ECO:0007669"/>
    <property type="project" value="InterPro"/>
</dbReference>
<dbReference type="GO" id="GO:0003677">
    <property type="term" value="F:DNA binding"/>
    <property type="evidence" value="ECO:0007669"/>
    <property type="project" value="UniProtKB-UniRule"/>
</dbReference>
<comment type="subcellular location">
    <subcellularLocation>
        <location evidence="9">Cytoplasm</location>
    </subcellularLocation>
</comment>
<comment type="similarity">
    <text evidence="9">Belongs to the FlhD family.</text>
</comment>
<accession>A0A1H2PJS3</accession>
<evidence type="ECO:0000256" key="4">
    <source>
        <dbReference type="ARBA" id="ARBA00023125"/>
    </source>
</evidence>
<keyword evidence="5 9" id="KW-1015">Disulfide bond</keyword>
<comment type="function">
    <text evidence="8 9">Functions in complex with FlhC as a master transcriptional regulator that regulates transcription of several flagellar and non-flagellar operons by binding to their promoter region. Activates expression of class 2 flagellar genes, including fliA, which is a flagellum-specific sigma factor that turns on the class 3 genes. Also regulates genes whose products function in a variety of physiological pathways.</text>
</comment>
<keyword evidence="7 9" id="KW-0804">Transcription</keyword>
<evidence type="ECO:0000256" key="3">
    <source>
        <dbReference type="ARBA" id="ARBA00023015"/>
    </source>
</evidence>
<dbReference type="Proteomes" id="UP000243719">
    <property type="component" value="Unassembled WGS sequence"/>
</dbReference>
<dbReference type="GO" id="GO:0005737">
    <property type="term" value="C:cytoplasm"/>
    <property type="evidence" value="ECO:0007669"/>
    <property type="project" value="UniProtKB-SubCell"/>
</dbReference>
<dbReference type="InterPro" id="IPR023559">
    <property type="entry name" value="Flagellar_FlhD"/>
</dbReference>
<keyword evidence="10" id="KW-0969">Cilium</keyword>
<name>A0A1H2PJS3_9BURK</name>
<keyword evidence="4 9" id="KW-0238">DNA-binding</keyword>
<comment type="domain">
    <text evidence="9">The C-terminal region contains a putative helix-turn-helix (HTH) motif, suggesting that this region may bind DNA.</text>
</comment>
<keyword evidence="1 9" id="KW-0963">Cytoplasm</keyword>
<dbReference type="EMBL" id="FNLO01000001">
    <property type="protein sequence ID" value="SDV46651.1"/>
    <property type="molecule type" value="Genomic_DNA"/>
</dbReference>
<evidence type="ECO:0000256" key="7">
    <source>
        <dbReference type="ARBA" id="ARBA00023163"/>
    </source>
</evidence>
<dbReference type="AlphaFoldDB" id="A0A1H2PJS3"/>
<keyword evidence="6 9" id="KW-0010">Activator</keyword>
<dbReference type="GO" id="GO:0044780">
    <property type="term" value="P:bacterial-type flagellum assembly"/>
    <property type="evidence" value="ECO:0007669"/>
    <property type="project" value="InterPro"/>
</dbReference>
<feature type="disulfide bond" description="Interchain" evidence="9">
    <location>
        <position position="66"/>
    </location>
</feature>
<dbReference type="NCBIfam" id="NF002783">
    <property type="entry name" value="PRK02909.1-1"/>
    <property type="match status" value="1"/>
</dbReference>
<evidence type="ECO:0000256" key="6">
    <source>
        <dbReference type="ARBA" id="ARBA00023159"/>
    </source>
</evidence>
<sequence>MNISQSTLDEVRELNLSYLLLAQRLLREDKASAMFRLGLASEVADVLTALSLAQTVRLASSSQLLCRFRFDDHALLSSLTHATRSADTAASHAAILLAGQSAEQIG</sequence>
<evidence type="ECO:0000256" key="1">
    <source>
        <dbReference type="ARBA" id="ARBA00022490"/>
    </source>
</evidence>
<evidence type="ECO:0000256" key="2">
    <source>
        <dbReference type="ARBA" id="ARBA00022795"/>
    </source>
</evidence>
<evidence type="ECO:0000313" key="11">
    <source>
        <dbReference type="Proteomes" id="UP000243719"/>
    </source>
</evidence>
<dbReference type="RefSeq" id="WP_091904217.1">
    <property type="nucleotide sequence ID" value="NZ_FNLO01000001.1"/>
</dbReference>
<dbReference type="HAMAP" id="MF_00725">
    <property type="entry name" value="FlhD"/>
    <property type="match status" value="1"/>
</dbReference>